<dbReference type="Pfam" id="PF07308">
    <property type="entry name" value="DUF1456"/>
    <property type="match status" value="1"/>
</dbReference>
<dbReference type="Proteomes" id="UP000323824">
    <property type="component" value="Chromosome"/>
</dbReference>
<gene>
    <name evidence="1" type="ORF">EW093_08345</name>
</gene>
<dbReference type="PANTHER" id="PTHR37805">
    <property type="entry name" value="CYTOPLASMIC PROTEIN-RELATED"/>
    <property type="match status" value="1"/>
</dbReference>
<dbReference type="OrthoDB" id="9788465at2"/>
<dbReference type="KEGG" id="sper:EW093_08345"/>
<reference evidence="1 2" key="1">
    <citation type="submission" date="2019-02" db="EMBL/GenBank/DDBJ databases">
        <authorList>
            <person name="Fomenkov A."/>
            <person name="Dubinina G."/>
            <person name="Grabovich M."/>
            <person name="Vincze T."/>
            <person name="Roberts R.J."/>
        </authorList>
    </citation>
    <scope>NUCLEOTIDE SEQUENCE [LARGE SCALE GENOMIC DNA]</scope>
    <source>
        <strain evidence="1 2">P</strain>
    </source>
</reference>
<dbReference type="EMBL" id="CP035807">
    <property type="protein sequence ID" value="QEN04716.1"/>
    <property type="molecule type" value="Genomic_DNA"/>
</dbReference>
<dbReference type="InterPro" id="IPR009921">
    <property type="entry name" value="YehS-like"/>
</dbReference>
<accession>A0A5C1QDI8</accession>
<keyword evidence="2" id="KW-1185">Reference proteome</keyword>
<dbReference type="RefSeq" id="WP_149567959.1">
    <property type="nucleotide sequence ID" value="NZ_CP035807.1"/>
</dbReference>
<dbReference type="AlphaFoldDB" id="A0A5C1QDI8"/>
<evidence type="ECO:0000313" key="1">
    <source>
        <dbReference type="EMBL" id="QEN04716.1"/>
    </source>
</evidence>
<sequence length="70" mass="8200">MDNNEILKKLRIAFSMKDTDVQETLSKADMNLSKTEINALFRKRGQRNFVPCGDQILRRFLDGIIKNERD</sequence>
<dbReference type="PANTHER" id="PTHR37805:SF1">
    <property type="entry name" value="CYTOPLASMIC PROTEIN"/>
    <property type="match status" value="1"/>
</dbReference>
<protein>
    <submittedName>
        <fullName evidence="1">DUF1456 family protein</fullName>
    </submittedName>
</protein>
<proteinExistence type="predicted"/>
<reference evidence="1 2" key="2">
    <citation type="submission" date="2019-09" db="EMBL/GenBank/DDBJ databases">
        <title>Complete Genome Sequence and Methylome Analysis of free living Spirochaetas.</title>
        <authorList>
            <person name="Leshcheva N."/>
            <person name="Mikheeva N."/>
        </authorList>
    </citation>
    <scope>NUCLEOTIDE SEQUENCE [LARGE SCALE GENOMIC DNA]</scope>
    <source>
        <strain evidence="1 2">P</strain>
    </source>
</reference>
<name>A0A5C1QDI8_9SPIO</name>
<organism evidence="1 2">
    <name type="scientific">Thiospirochaeta perfilievii</name>
    <dbReference type="NCBI Taxonomy" id="252967"/>
    <lineage>
        <taxon>Bacteria</taxon>
        <taxon>Pseudomonadati</taxon>
        <taxon>Spirochaetota</taxon>
        <taxon>Spirochaetia</taxon>
        <taxon>Spirochaetales</taxon>
        <taxon>Spirochaetaceae</taxon>
        <taxon>Thiospirochaeta</taxon>
    </lineage>
</organism>
<evidence type="ECO:0000313" key="2">
    <source>
        <dbReference type="Proteomes" id="UP000323824"/>
    </source>
</evidence>